<evidence type="ECO:0000256" key="5">
    <source>
        <dbReference type="ARBA" id="ARBA00023136"/>
    </source>
</evidence>
<reference evidence="9" key="1">
    <citation type="submission" date="2025-08" db="UniProtKB">
        <authorList>
            <consortium name="RefSeq"/>
        </authorList>
    </citation>
    <scope>IDENTIFICATION</scope>
</reference>
<evidence type="ECO:0000313" key="9">
    <source>
        <dbReference type="RefSeq" id="XP_010258991.1"/>
    </source>
</evidence>
<dbReference type="GO" id="GO:0055085">
    <property type="term" value="P:transmembrane transport"/>
    <property type="evidence" value="ECO:0000318"/>
    <property type="project" value="GO_Central"/>
</dbReference>
<dbReference type="InterPro" id="IPR000109">
    <property type="entry name" value="POT_fam"/>
</dbReference>
<protein>
    <submittedName>
        <fullName evidence="9">Protein NRT1/ PTR FAMILY 6.3-like</fullName>
    </submittedName>
</protein>
<sequence>MALPETEGNTISDARNYNGRPAERSTTGGWTSAAMILGVELCERLTTLGIAVNLVTYLTGTMHFGNASSANTVTNFLGTSFILCLLGGFVADTFLGRYLTIAIFATVQATGVTLLTISTVVPSLRPPKCTAGEPCTPANRLQLAVLYLALYLTALGTGGLKSSVSGFGSDQFDESDKKERTQMTNFFNWFFFFISIGSLAAVTLLVYVQDNLGRRWGYGICATAILLGLIIFLCGTRRYRFKNLVGSPLTQIAKVFVAAWRKRHMDLPPDPSLLYDISDNVVNHKQKRKQRLPRHSKQFRFLDKAAIKDPDVETRGLNEPNRRWWLSTLTDVEEVKIVIRMLPIWATTIMFWTVYAQMTTFSVSQATTMDRHIGNSFQIPPASLTVFFVGSILLTVPVYDRVIVPVARKLFKNPQGLTPLQRIGVGLVMSATAMAAAALTELKRLRAARSNGLADDPSAQIPLSVFWLVPQFFLVGSGEAFTYIGQLGFFLRECPEGMKTMSTGMFLSTLSLGFFLSSLLVSIVHKVTGERRPPWLSDNLNQGKLYNFYWLLAVLSVLNFGLYLVCARWYVYKESRLAEEGIEMEEAEDVYA</sequence>
<feature type="transmembrane region" description="Helical" evidence="7">
    <location>
        <begin position="378"/>
        <end position="399"/>
    </location>
</feature>
<feature type="transmembrane region" description="Helical" evidence="7">
    <location>
        <begin position="505"/>
        <end position="528"/>
    </location>
</feature>
<dbReference type="FunCoup" id="A0A1U7ZWX1">
    <property type="interactions" value="1720"/>
</dbReference>
<dbReference type="AlphaFoldDB" id="A0A1U7ZWX1"/>
<feature type="transmembrane region" description="Helical" evidence="7">
    <location>
        <begin position="337"/>
        <end position="358"/>
    </location>
</feature>
<dbReference type="STRING" id="4432.A0A1U7ZWX1"/>
<dbReference type="Proteomes" id="UP000189703">
    <property type="component" value="Unplaced"/>
</dbReference>
<dbReference type="OrthoDB" id="8904098at2759"/>
<dbReference type="GO" id="GO:0006857">
    <property type="term" value="P:oligopeptide transport"/>
    <property type="evidence" value="ECO:0007669"/>
    <property type="project" value="InterPro"/>
</dbReference>
<dbReference type="eggNOG" id="KOG1237">
    <property type="taxonomic scope" value="Eukaryota"/>
</dbReference>
<feature type="transmembrane region" description="Helical" evidence="7">
    <location>
        <begin position="548"/>
        <end position="571"/>
    </location>
</feature>
<dbReference type="PANTHER" id="PTHR11654">
    <property type="entry name" value="OLIGOPEPTIDE TRANSPORTER-RELATED"/>
    <property type="match status" value="1"/>
</dbReference>
<proteinExistence type="inferred from homology"/>
<name>A0A1U7ZWX1_NELNU</name>
<organism evidence="8 9">
    <name type="scientific">Nelumbo nucifera</name>
    <name type="common">Sacred lotus</name>
    <dbReference type="NCBI Taxonomy" id="4432"/>
    <lineage>
        <taxon>Eukaryota</taxon>
        <taxon>Viridiplantae</taxon>
        <taxon>Streptophyta</taxon>
        <taxon>Embryophyta</taxon>
        <taxon>Tracheophyta</taxon>
        <taxon>Spermatophyta</taxon>
        <taxon>Magnoliopsida</taxon>
        <taxon>Proteales</taxon>
        <taxon>Nelumbonaceae</taxon>
        <taxon>Nelumbo</taxon>
    </lineage>
</organism>
<dbReference type="PROSITE" id="PS01022">
    <property type="entry name" value="PTR2_1"/>
    <property type="match status" value="1"/>
</dbReference>
<keyword evidence="5 7" id="KW-0472">Membrane</keyword>
<feature type="transmembrane region" description="Helical" evidence="7">
    <location>
        <begin position="215"/>
        <end position="234"/>
    </location>
</feature>
<dbReference type="OMA" id="DSYMGNV"/>
<dbReference type="Gene3D" id="1.20.1250.20">
    <property type="entry name" value="MFS general substrate transporter like domains"/>
    <property type="match status" value="1"/>
</dbReference>
<accession>A0A1U7ZWX1</accession>
<feature type="region of interest" description="Disordered" evidence="6">
    <location>
        <begin position="1"/>
        <end position="27"/>
    </location>
</feature>
<feature type="transmembrane region" description="Helical" evidence="7">
    <location>
        <begin position="186"/>
        <end position="209"/>
    </location>
</feature>
<evidence type="ECO:0000256" key="7">
    <source>
        <dbReference type="SAM" id="Phobius"/>
    </source>
</evidence>
<dbReference type="InParanoid" id="A0A1U7ZWX1"/>
<dbReference type="InterPro" id="IPR036259">
    <property type="entry name" value="MFS_trans_sf"/>
</dbReference>
<feature type="transmembrane region" description="Helical" evidence="7">
    <location>
        <begin position="72"/>
        <end position="91"/>
    </location>
</feature>
<dbReference type="InterPro" id="IPR018456">
    <property type="entry name" value="PTR2_symporter_CS"/>
</dbReference>
<evidence type="ECO:0000256" key="2">
    <source>
        <dbReference type="ARBA" id="ARBA00005982"/>
    </source>
</evidence>
<gene>
    <name evidence="9" type="primary">LOC104598562</name>
</gene>
<feature type="transmembrane region" description="Helical" evidence="7">
    <location>
        <begin position="141"/>
        <end position="160"/>
    </location>
</feature>
<dbReference type="GO" id="GO:0015112">
    <property type="term" value="F:nitrate transmembrane transporter activity"/>
    <property type="evidence" value="ECO:0000318"/>
    <property type="project" value="GO_Central"/>
</dbReference>
<evidence type="ECO:0000256" key="1">
    <source>
        <dbReference type="ARBA" id="ARBA00004141"/>
    </source>
</evidence>
<dbReference type="Pfam" id="PF00854">
    <property type="entry name" value="PTR2"/>
    <property type="match status" value="1"/>
</dbReference>
<comment type="subcellular location">
    <subcellularLocation>
        <location evidence="1">Membrane</location>
        <topology evidence="1">Multi-pass membrane protein</topology>
    </subcellularLocation>
</comment>
<evidence type="ECO:0000256" key="4">
    <source>
        <dbReference type="ARBA" id="ARBA00022989"/>
    </source>
</evidence>
<evidence type="ECO:0000256" key="3">
    <source>
        <dbReference type="ARBA" id="ARBA00022692"/>
    </source>
</evidence>
<evidence type="ECO:0000313" key="8">
    <source>
        <dbReference type="Proteomes" id="UP000189703"/>
    </source>
</evidence>
<keyword evidence="8" id="KW-1185">Reference proteome</keyword>
<dbReference type="RefSeq" id="XP_010258991.1">
    <property type="nucleotide sequence ID" value="XM_010260689.2"/>
</dbReference>
<evidence type="ECO:0000256" key="6">
    <source>
        <dbReference type="SAM" id="MobiDB-lite"/>
    </source>
</evidence>
<dbReference type="GeneID" id="104598562"/>
<feature type="transmembrane region" description="Helical" evidence="7">
    <location>
        <begin position="98"/>
        <end position="121"/>
    </location>
</feature>
<keyword evidence="3 7" id="KW-0812">Transmembrane</keyword>
<dbReference type="SUPFAM" id="SSF103473">
    <property type="entry name" value="MFS general substrate transporter"/>
    <property type="match status" value="1"/>
</dbReference>
<keyword evidence="4 7" id="KW-1133">Transmembrane helix</keyword>
<dbReference type="KEGG" id="nnu:104598562"/>
<feature type="transmembrane region" description="Helical" evidence="7">
    <location>
        <begin position="459"/>
        <end position="484"/>
    </location>
</feature>
<comment type="similarity">
    <text evidence="2">Belongs to the major facilitator superfamily. Proton-dependent oligopeptide transporter (POT/PTR) (TC 2.A.17) family.</text>
</comment>
<dbReference type="GO" id="GO:0016020">
    <property type="term" value="C:membrane"/>
    <property type="evidence" value="ECO:0000318"/>
    <property type="project" value="GO_Central"/>
</dbReference>
<feature type="transmembrane region" description="Helical" evidence="7">
    <location>
        <begin position="420"/>
        <end position="439"/>
    </location>
</feature>
<dbReference type="GO" id="GO:0010167">
    <property type="term" value="P:response to nitrate"/>
    <property type="evidence" value="ECO:0000318"/>
    <property type="project" value="GO_Central"/>
</dbReference>